<evidence type="ECO:0000256" key="1">
    <source>
        <dbReference type="ARBA" id="ARBA00004496"/>
    </source>
</evidence>
<evidence type="ECO:0000256" key="7">
    <source>
        <dbReference type="ARBA" id="ARBA00023163"/>
    </source>
</evidence>
<protein>
    <submittedName>
        <fullName evidence="12">Two-component response regulator</fullName>
    </submittedName>
</protein>
<sequence>MYTILLIEEEPALSEELCTLINDHNISCIRSGLSSETLCTVSNRCADLIVLSAVSSSSWIELCKQIKDYSSVPVVLFTEGCDEAFILQSLQAGADDFMIKSMGEGLLLAKMEAHLRRSPRSGTEELEFKGLVVNRERLEVRYHNTLLTFTQKEYALMEYFLSHPNQVITRERLLLHFWTGHHHIDTRTIDSHIRNIRAKLREVGFPATEYLRTVRGVGYRWKNDEACFVSI</sequence>
<organism evidence="12 13">
    <name type="scientific">Bacillus thermotolerans</name>
    <name type="common">Quasibacillus thermotolerans</name>
    <dbReference type="NCBI Taxonomy" id="1221996"/>
    <lineage>
        <taxon>Bacteria</taxon>
        <taxon>Bacillati</taxon>
        <taxon>Bacillota</taxon>
        <taxon>Bacilli</taxon>
        <taxon>Bacillales</taxon>
        <taxon>Bacillaceae</taxon>
        <taxon>Bacillus</taxon>
    </lineage>
</organism>
<dbReference type="PROSITE" id="PS50110">
    <property type="entry name" value="RESPONSE_REGULATORY"/>
    <property type="match status" value="1"/>
</dbReference>
<reference evidence="12" key="1">
    <citation type="submission" date="2015-02" db="EMBL/GenBank/DDBJ databases">
        <title>Genome Assembly of Bacillaceae bacterium MTCC 8252.</title>
        <authorList>
            <person name="Verma A."/>
            <person name="Khatri I."/>
            <person name="Mual P."/>
            <person name="Subramanian S."/>
            <person name="Krishnamurthi S."/>
        </authorList>
    </citation>
    <scope>NUCLEOTIDE SEQUENCE [LARGE SCALE GENOMIC DNA]</scope>
    <source>
        <strain evidence="12">MTCC 8252</strain>
    </source>
</reference>
<dbReference type="CDD" id="cd00383">
    <property type="entry name" value="trans_reg_C"/>
    <property type="match status" value="1"/>
</dbReference>
<keyword evidence="5" id="KW-0805">Transcription regulation</keyword>
<proteinExistence type="predicted"/>
<dbReference type="GO" id="GO:0032993">
    <property type="term" value="C:protein-DNA complex"/>
    <property type="evidence" value="ECO:0007669"/>
    <property type="project" value="TreeGrafter"/>
</dbReference>
<dbReference type="SUPFAM" id="SSF46894">
    <property type="entry name" value="C-terminal effector domain of the bipartite response regulators"/>
    <property type="match status" value="1"/>
</dbReference>
<dbReference type="Gene3D" id="1.10.10.10">
    <property type="entry name" value="Winged helix-like DNA-binding domain superfamily/Winged helix DNA-binding domain"/>
    <property type="match status" value="1"/>
</dbReference>
<feature type="domain" description="OmpR/PhoB-type" evidence="11">
    <location>
        <begin position="123"/>
        <end position="223"/>
    </location>
</feature>
<gene>
    <name evidence="12" type="ORF">QY95_03286</name>
</gene>
<dbReference type="InterPro" id="IPR036388">
    <property type="entry name" value="WH-like_DNA-bd_sf"/>
</dbReference>
<evidence type="ECO:0000256" key="4">
    <source>
        <dbReference type="ARBA" id="ARBA00023012"/>
    </source>
</evidence>
<feature type="domain" description="Response regulatory" evidence="10">
    <location>
        <begin position="3"/>
        <end position="115"/>
    </location>
</feature>
<dbReference type="EMBL" id="JWIR02000068">
    <property type="protein sequence ID" value="KKB35796.1"/>
    <property type="molecule type" value="Genomic_DNA"/>
</dbReference>
<dbReference type="GO" id="GO:0005829">
    <property type="term" value="C:cytosol"/>
    <property type="evidence" value="ECO:0007669"/>
    <property type="project" value="TreeGrafter"/>
</dbReference>
<dbReference type="InterPro" id="IPR001789">
    <property type="entry name" value="Sig_transdc_resp-reg_receiver"/>
</dbReference>
<keyword evidence="4" id="KW-0902">Two-component regulatory system</keyword>
<dbReference type="Pfam" id="PF00072">
    <property type="entry name" value="Response_reg"/>
    <property type="match status" value="1"/>
</dbReference>
<dbReference type="SMART" id="SM00448">
    <property type="entry name" value="REC"/>
    <property type="match status" value="1"/>
</dbReference>
<keyword evidence="6 9" id="KW-0238">DNA-binding</keyword>
<dbReference type="Gene3D" id="3.40.50.2300">
    <property type="match status" value="1"/>
</dbReference>
<dbReference type="PANTHER" id="PTHR48111:SF1">
    <property type="entry name" value="TWO-COMPONENT RESPONSE REGULATOR ORR33"/>
    <property type="match status" value="1"/>
</dbReference>
<accession>A0A0F5HKJ4</accession>
<evidence type="ECO:0000313" key="12">
    <source>
        <dbReference type="EMBL" id="KKB35796.1"/>
    </source>
</evidence>
<dbReference type="InterPro" id="IPR011006">
    <property type="entry name" value="CheY-like_superfamily"/>
</dbReference>
<comment type="caution">
    <text evidence="12">The sequence shown here is derived from an EMBL/GenBank/DDBJ whole genome shotgun (WGS) entry which is preliminary data.</text>
</comment>
<dbReference type="AlphaFoldDB" id="A0A0F5HR50"/>
<dbReference type="SUPFAM" id="SSF52172">
    <property type="entry name" value="CheY-like"/>
    <property type="match status" value="1"/>
</dbReference>
<keyword evidence="2" id="KW-0963">Cytoplasm</keyword>
<evidence type="ECO:0000259" key="11">
    <source>
        <dbReference type="PROSITE" id="PS51755"/>
    </source>
</evidence>
<dbReference type="RefSeq" id="WP_040037913.1">
    <property type="nucleotide sequence ID" value="NZ_JWIQ02000106.1"/>
</dbReference>
<comment type="subcellular location">
    <subcellularLocation>
        <location evidence="1">Cytoplasm</location>
    </subcellularLocation>
</comment>
<evidence type="ECO:0000256" key="3">
    <source>
        <dbReference type="ARBA" id="ARBA00022553"/>
    </source>
</evidence>
<dbReference type="OrthoDB" id="2895401at2"/>
<dbReference type="PROSITE" id="PS51755">
    <property type="entry name" value="OMPR_PHOB"/>
    <property type="match status" value="1"/>
</dbReference>
<comment type="caution">
    <text evidence="8">Lacks conserved residue(s) required for the propagation of feature annotation.</text>
</comment>
<dbReference type="Pfam" id="PF00486">
    <property type="entry name" value="Trans_reg_C"/>
    <property type="match status" value="1"/>
</dbReference>
<dbReference type="GO" id="GO:0006355">
    <property type="term" value="P:regulation of DNA-templated transcription"/>
    <property type="evidence" value="ECO:0007669"/>
    <property type="project" value="InterPro"/>
</dbReference>
<dbReference type="InterPro" id="IPR001867">
    <property type="entry name" value="OmpR/PhoB-type_DNA-bd"/>
</dbReference>
<dbReference type="PANTHER" id="PTHR48111">
    <property type="entry name" value="REGULATOR OF RPOS"/>
    <property type="match status" value="1"/>
</dbReference>
<evidence type="ECO:0000259" key="10">
    <source>
        <dbReference type="PROSITE" id="PS50110"/>
    </source>
</evidence>
<dbReference type="SMART" id="SM00862">
    <property type="entry name" value="Trans_reg_C"/>
    <property type="match status" value="1"/>
</dbReference>
<evidence type="ECO:0000256" key="5">
    <source>
        <dbReference type="ARBA" id="ARBA00023015"/>
    </source>
</evidence>
<evidence type="ECO:0000256" key="9">
    <source>
        <dbReference type="PROSITE-ProRule" id="PRU01091"/>
    </source>
</evidence>
<dbReference type="InterPro" id="IPR016032">
    <property type="entry name" value="Sig_transdc_resp-reg_C-effctor"/>
</dbReference>
<evidence type="ECO:0000256" key="6">
    <source>
        <dbReference type="ARBA" id="ARBA00023125"/>
    </source>
</evidence>
<keyword evidence="13" id="KW-1185">Reference proteome</keyword>
<dbReference type="GO" id="GO:0000976">
    <property type="term" value="F:transcription cis-regulatory region binding"/>
    <property type="evidence" value="ECO:0007669"/>
    <property type="project" value="TreeGrafter"/>
</dbReference>
<keyword evidence="3" id="KW-0597">Phosphoprotein</keyword>
<dbReference type="GO" id="GO:0000156">
    <property type="term" value="F:phosphorelay response regulator activity"/>
    <property type="evidence" value="ECO:0007669"/>
    <property type="project" value="TreeGrafter"/>
</dbReference>
<dbReference type="STRING" id="1221996.QY95_03286"/>
<feature type="DNA-binding region" description="OmpR/PhoB-type" evidence="9">
    <location>
        <begin position="123"/>
        <end position="223"/>
    </location>
</feature>
<dbReference type="Proteomes" id="UP000031563">
    <property type="component" value="Unassembled WGS sequence"/>
</dbReference>
<accession>A0A0F5HR50</accession>
<dbReference type="InterPro" id="IPR039420">
    <property type="entry name" value="WalR-like"/>
</dbReference>
<evidence type="ECO:0000256" key="2">
    <source>
        <dbReference type="ARBA" id="ARBA00022490"/>
    </source>
</evidence>
<evidence type="ECO:0000256" key="8">
    <source>
        <dbReference type="PROSITE-ProRule" id="PRU00169"/>
    </source>
</evidence>
<evidence type="ECO:0000313" key="13">
    <source>
        <dbReference type="Proteomes" id="UP000031563"/>
    </source>
</evidence>
<keyword evidence="7" id="KW-0804">Transcription</keyword>
<name>A0A0F5HR50_BACTR</name>